<dbReference type="Proteomes" id="UP000290365">
    <property type="component" value="Chromosome"/>
</dbReference>
<dbReference type="EMBL" id="CP035758">
    <property type="protein sequence ID" value="QBD80545.1"/>
    <property type="molecule type" value="Genomic_DNA"/>
</dbReference>
<protein>
    <submittedName>
        <fullName evidence="3">Redoxin domain-containing protein</fullName>
    </submittedName>
</protein>
<dbReference type="InterPro" id="IPR000866">
    <property type="entry name" value="AhpC/TSA"/>
</dbReference>
<dbReference type="Pfam" id="PF00578">
    <property type="entry name" value="AhpC-TSA"/>
    <property type="match status" value="1"/>
</dbReference>
<proteinExistence type="predicted"/>
<dbReference type="KEGG" id="kbs:EPA93_33075"/>
<keyword evidence="1" id="KW-0472">Membrane</keyword>
<dbReference type="PROSITE" id="PS51352">
    <property type="entry name" value="THIOREDOXIN_2"/>
    <property type="match status" value="1"/>
</dbReference>
<evidence type="ECO:0000313" key="4">
    <source>
        <dbReference type="Proteomes" id="UP000290365"/>
    </source>
</evidence>
<evidence type="ECO:0000259" key="2">
    <source>
        <dbReference type="PROSITE" id="PS51352"/>
    </source>
</evidence>
<dbReference type="OrthoDB" id="199330at2"/>
<dbReference type="Gene3D" id="3.40.30.10">
    <property type="entry name" value="Glutaredoxin"/>
    <property type="match status" value="1"/>
</dbReference>
<dbReference type="PANTHER" id="PTHR42852:SF17">
    <property type="entry name" value="THIOREDOXIN-LIKE PROTEIN HI_1115"/>
    <property type="match status" value="1"/>
</dbReference>
<feature type="transmembrane region" description="Helical" evidence="1">
    <location>
        <begin position="16"/>
        <end position="39"/>
    </location>
</feature>
<dbReference type="InterPro" id="IPR036249">
    <property type="entry name" value="Thioredoxin-like_sf"/>
</dbReference>
<dbReference type="GO" id="GO:0016209">
    <property type="term" value="F:antioxidant activity"/>
    <property type="evidence" value="ECO:0007669"/>
    <property type="project" value="InterPro"/>
</dbReference>
<keyword evidence="1" id="KW-1133">Transmembrane helix</keyword>
<sequence length="203" mass="22369">MHYSLVQEGVFIVESFLLVSSILLWVVVILNLLLTLALIRRVNTKKESTQSLEVGPPLGSQAPDFSAQTLNDETMTLEQYAGRPTTFVFVSPGCGPCSEFIPSLTTLVPQMRSTGAELVLVSNGTRAETAEMVRELADEVPVLIATRPDNPFFKSYSITLTPSFCSLDEQGLVLATGHPNDSDQQWRRITTDGARQKPLVDRR</sequence>
<dbReference type="PANTHER" id="PTHR42852">
    <property type="entry name" value="THIOL:DISULFIDE INTERCHANGE PROTEIN DSBE"/>
    <property type="match status" value="1"/>
</dbReference>
<dbReference type="InterPro" id="IPR050553">
    <property type="entry name" value="Thioredoxin_ResA/DsbE_sf"/>
</dbReference>
<dbReference type="InterPro" id="IPR013766">
    <property type="entry name" value="Thioredoxin_domain"/>
</dbReference>
<keyword evidence="1" id="KW-0812">Transmembrane</keyword>
<organism evidence="3 4">
    <name type="scientific">Ktedonosporobacter rubrisoli</name>
    <dbReference type="NCBI Taxonomy" id="2509675"/>
    <lineage>
        <taxon>Bacteria</taxon>
        <taxon>Bacillati</taxon>
        <taxon>Chloroflexota</taxon>
        <taxon>Ktedonobacteria</taxon>
        <taxon>Ktedonobacterales</taxon>
        <taxon>Ktedonosporobacteraceae</taxon>
        <taxon>Ktedonosporobacter</taxon>
    </lineage>
</organism>
<accession>A0A4P6JYE1</accession>
<dbReference type="GO" id="GO:0016491">
    <property type="term" value="F:oxidoreductase activity"/>
    <property type="evidence" value="ECO:0007669"/>
    <property type="project" value="InterPro"/>
</dbReference>
<dbReference type="AlphaFoldDB" id="A0A4P6JYE1"/>
<reference evidence="3 4" key="1">
    <citation type="submission" date="2019-01" db="EMBL/GenBank/DDBJ databases">
        <title>Ktedonosporobacter rubrisoli SCAWS-G2.</title>
        <authorList>
            <person name="Huang Y."/>
            <person name="Yan B."/>
        </authorList>
    </citation>
    <scope>NUCLEOTIDE SEQUENCE [LARGE SCALE GENOMIC DNA]</scope>
    <source>
        <strain evidence="3 4">SCAWS-G2</strain>
    </source>
</reference>
<keyword evidence="4" id="KW-1185">Reference proteome</keyword>
<dbReference type="SUPFAM" id="SSF52833">
    <property type="entry name" value="Thioredoxin-like"/>
    <property type="match status" value="1"/>
</dbReference>
<evidence type="ECO:0000313" key="3">
    <source>
        <dbReference type="EMBL" id="QBD80545.1"/>
    </source>
</evidence>
<gene>
    <name evidence="3" type="ORF">EPA93_33075</name>
</gene>
<feature type="domain" description="Thioredoxin" evidence="2">
    <location>
        <begin position="56"/>
        <end position="196"/>
    </location>
</feature>
<name>A0A4P6JYE1_KTERU</name>
<dbReference type="CDD" id="cd02966">
    <property type="entry name" value="TlpA_like_family"/>
    <property type="match status" value="1"/>
</dbReference>
<evidence type="ECO:0000256" key="1">
    <source>
        <dbReference type="SAM" id="Phobius"/>
    </source>
</evidence>